<dbReference type="KEGG" id="abut:Ami103574_10155"/>
<organism evidence="1 2">
    <name type="scientific">Aminipila butyrica</name>
    <dbReference type="NCBI Taxonomy" id="433296"/>
    <lineage>
        <taxon>Bacteria</taxon>
        <taxon>Bacillati</taxon>
        <taxon>Bacillota</taxon>
        <taxon>Clostridia</taxon>
        <taxon>Peptostreptococcales</taxon>
        <taxon>Anaerovoracaceae</taxon>
        <taxon>Aminipila</taxon>
    </lineage>
</organism>
<accession>A0A858BW75</accession>
<dbReference type="RefSeq" id="WP_163066902.1">
    <property type="nucleotide sequence ID" value="NZ_CP048649.1"/>
</dbReference>
<dbReference type="InterPro" id="IPR025906">
    <property type="entry name" value="YjfB_motility"/>
</dbReference>
<evidence type="ECO:0000313" key="2">
    <source>
        <dbReference type="Proteomes" id="UP000466848"/>
    </source>
</evidence>
<protein>
    <submittedName>
        <fullName evidence="1">Putative motility protein</fullName>
    </submittedName>
</protein>
<keyword evidence="2" id="KW-1185">Reference proteome</keyword>
<sequence>MDGILSSYMGMQAQQLQQAVSMSVLNMAMGSQSQVMEDMLANIPETVQPVPVAPGELGFNLDIYA</sequence>
<dbReference type="Proteomes" id="UP000466848">
    <property type="component" value="Chromosome"/>
</dbReference>
<dbReference type="Pfam" id="PF14070">
    <property type="entry name" value="YjfB_motility"/>
    <property type="match status" value="1"/>
</dbReference>
<evidence type="ECO:0000313" key="1">
    <source>
        <dbReference type="EMBL" id="QIB69662.1"/>
    </source>
</evidence>
<gene>
    <name evidence="1" type="ORF">Ami103574_10155</name>
</gene>
<dbReference type="AlphaFoldDB" id="A0A858BW75"/>
<name>A0A858BW75_9FIRM</name>
<dbReference type="EMBL" id="CP048649">
    <property type="protein sequence ID" value="QIB69662.1"/>
    <property type="molecule type" value="Genomic_DNA"/>
</dbReference>
<reference evidence="1 2" key="1">
    <citation type="submission" date="2020-02" db="EMBL/GenBank/DDBJ databases">
        <authorList>
            <person name="Kim Y.B."/>
            <person name="Roh S.W."/>
        </authorList>
    </citation>
    <scope>NUCLEOTIDE SEQUENCE [LARGE SCALE GENOMIC DNA]</scope>
    <source>
        <strain evidence="1 2">DSM 103574</strain>
    </source>
</reference>
<proteinExistence type="predicted"/>